<dbReference type="InterPro" id="IPR000283">
    <property type="entry name" value="NADH_UbQ_OxRdtase_75kDa_su_CS"/>
</dbReference>
<evidence type="ECO:0000256" key="10">
    <source>
        <dbReference type="ARBA" id="ARBA00023014"/>
    </source>
</evidence>
<keyword evidence="18" id="KW-1185">Reference proteome</keyword>
<evidence type="ECO:0000259" key="16">
    <source>
        <dbReference type="PROSITE" id="PS51839"/>
    </source>
</evidence>
<dbReference type="Pfam" id="PF02906">
    <property type="entry name" value="Fe_hyd_lg_C"/>
    <property type="match status" value="1"/>
</dbReference>
<dbReference type="SMART" id="SM00929">
    <property type="entry name" value="NADH-G_4Fe-4S_3"/>
    <property type="match status" value="1"/>
</dbReference>
<evidence type="ECO:0000259" key="15">
    <source>
        <dbReference type="PROSITE" id="PS51379"/>
    </source>
</evidence>
<keyword evidence="6" id="KW-0479">Metal-binding</keyword>
<evidence type="ECO:0000313" key="18">
    <source>
        <dbReference type="Proteomes" id="UP001205919"/>
    </source>
</evidence>
<feature type="domain" description="4Fe-4S His(Cys)3-ligated-type" evidence="16">
    <location>
        <begin position="80"/>
        <end position="119"/>
    </location>
</feature>
<comment type="cofactor">
    <cofactor evidence="1">
        <name>[4Fe-4S] cluster</name>
        <dbReference type="ChEBI" id="CHEBI:49883"/>
    </cofactor>
</comment>
<dbReference type="PROSITE" id="PS51379">
    <property type="entry name" value="4FE4S_FER_2"/>
    <property type="match status" value="2"/>
</dbReference>
<dbReference type="PROSITE" id="PS00641">
    <property type="entry name" value="COMPLEX1_75K_1"/>
    <property type="match status" value="1"/>
</dbReference>
<dbReference type="InterPro" id="IPR004108">
    <property type="entry name" value="Fe_hydrogenase_lsu_C"/>
</dbReference>
<dbReference type="InterPro" id="IPR019574">
    <property type="entry name" value="NADH_UbQ_OxRdtase_Gsu_4Fe4S-bd"/>
</dbReference>
<dbReference type="GO" id="GO:0051539">
    <property type="term" value="F:4 iron, 4 sulfur cluster binding"/>
    <property type="evidence" value="ECO:0007669"/>
    <property type="project" value="UniProtKB-KW"/>
</dbReference>
<gene>
    <name evidence="17" type="ORF">NE630_01865</name>
</gene>
<dbReference type="RefSeq" id="WP_008708834.1">
    <property type="nucleotide sequence ID" value="NZ_CABKQM010000002.1"/>
</dbReference>
<dbReference type="PROSITE" id="PS00198">
    <property type="entry name" value="4FE4S_FER_1"/>
    <property type="match status" value="1"/>
</dbReference>
<dbReference type="SUPFAM" id="SSF54862">
    <property type="entry name" value="4Fe-4S ferredoxins"/>
    <property type="match status" value="1"/>
</dbReference>
<dbReference type="InterPro" id="IPR009016">
    <property type="entry name" value="Fe_hydrogenase"/>
</dbReference>
<dbReference type="Gene3D" id="3.40.950.10">
    <property type="entry name" value="Fe-only Hydrogenase (Larger Subunit), Chain L, domain 3"/>
    <property type="match status" value="1"/>
</dbReference>
<evidence type="ECO:0000256" key="4">
    <source>
        <dbReference type="ARBA" id="ARBA00022485"/>
    </source>
</evidence>
<keyword evidence="5" id="KW-0001">2Fe-2S</keyword>
<evidence type="ECO:0000256" key="7">
    <source>
        <dbReference type="ARBA" id="ARBA00022737"/>
    </source>
</evidence>
<evidence type="ECO:0000256" key="8">
    <source>
        <dbReference type="ARBA" id="ARBA00022967"/>
    </source>
</evidence>
<dbReference type="NCBIfam" id="NF040763">
    <property type="entry name" value="FeFe_hydrog_A6"/>
    <property type="match status" value="1"/>
</dbReference>
<dbReference type="NCBIfam" id="TIGR02512">
    <property type="entry name" value="FeFe_hydrog_A"/>
    <property type="match status" value="1"/>
</dbReference>
<evidence type="ECO:0000256" key="3">
    <source>
        <dbReference type="ARBA" id="ARBA00005404"/>
    </source>
</evidence>
<dbReference type="Pfam" id="PF02256">
    <property type="entry name" value="Fe_hyd_SSU"/>
    <property type="match status" value="1"/>
</dbReference>
<dbReference type="Pfam" id="PF13510">
    <property type="entry name" value="Fer2_4"/>
    <property type="match status" value="1"/>
</dbReference>
<dbReference type="InterPro" id="IPR050340">
    <property type="entry name" value="Cytosolic_Fe-S_CAF"/>
</dbReference>
<dbReference type="SUPFAM" id="SSF54292">
    <property type="entry name" value="2Fe-2S ferredoxin-like"/>
    <property type="match status" value="1"/>
</dbReference>
<dbReference type="GO" id="GO:0016020">
    <property type="term" value="C:membrane"/>
    <property type="evidence" value="ECO:0007669"/>
    <property type="project" value="UniProtKB-SubCell"/>
</dbReference>
<dbReference type="GO" id="GO:0042773">
    <property type="term" value="P:ATP synthesis coupled electron transport"/>
    <property type="evidence" value="ECO:0007669"/>
    <property type="project" value="InterPro"/>
</dbReference>
<dbReference type="Gene3D" id="3.30.70.20">
    <property type="match status" value="1"/>
</dbReference>
<feature type="domain" description="4Fe-4S ferredoxin-type" evidence="15">
    <location>
        <begin position="182"/>
        <end position="211"/>
    </location>
</feature>
<evidence type="ECO:0000256" key="12">
    <source>
        <dbReference type="ARBA" id="ARBA00023136"/>
    </source>
</evidence>
<accession>A0AAW5JZK6</accession>
<name>A0AAW5JZK6_9BACT</name>
<dbReference type="GO" id="GO:0005506">
    <property type="term" value="F:iron ion binding"/>
    <property type="evidence" value="ECO:0007669"/>
    <property type="project" value="InterPro"/>
</dbReference>
<dbReference type="InterPro" id="IPR003149">
    <property type="entry name" value="Fe_hydrogenase_ssu"/>
</dbReference>
<evidence type="ECO:0000313" key="17">
    <source>
        <dbReference type="EMBL" id="MCQ4813167.1"/>
    </source>
</evidence>
<dbReference type="Proteomes" id="UP001205919">
    <property type="component" value="Unassembled WGS sequence"/>
</dbReference>
<comment type="subcellular location">
    <subcellularLocation>
        <location evidence="2">Membrane</location>
    </subcellularLocation>
</comment>
<dbReference type="InterPro" id="IPR001041">
    <property type="entry name" value="2Fe-2S_ferredoxin-type"/>
</dbReference>
<sequence>MELVKVTIDGITVEVPSDFTVIEAAAKAGIRIPQLCYHPELSKEGACRVCVVEIVGGRGLGAACVYPVADGMVVHTNTPKVRETRKAVVELLLANHPQDCLFCQKNQDCELQQTAADLGIREVPYKGATRSAVKDESNPSLVRDPNKCILCGRCIRACHERQGLDVYGFVNRGFKTIVEPAFGYGLDKVACTYCGQCAAVCPTAAICERDDTEKVFAALADPKKYTIVQTAPATRVALGEALGLPAGEIVTGKMVAALRRLGFDKVFDTDFSADLTIMEEGHEFLDRVVNGGVLPMITSCSPGWINFIEIKYPDLLPHLSTAKSPQGMFGALAKTYWPETQGIHVEDIYSVSIMPCTAKKAECVRPQLQSNPGIPDVDTVLTTRELARMIKNAGIDFKNLPEEDYDSPLGSSTGAAVIFGVTGGVMEAALRTVYAVLNEGKDIPGIIFQPVRGMEGIKEASVDVPVGGQTVTVKLAVAHTLKNAKILMDKIRAGEADYHFIEVMACPGGCIGGGGQPQPVNAEIRAARTAAVYREDECKTLRQSHKNPDIVALYEKWLGKPLGEKSHHLLHTHYSAQPREI</sequence>
<keyword evidence="12" id="KW-0472">Membrane</keyword>
<dbReference type="SMART" id="SM00902">
    <property type="entry name" value="Fe_hyd_SSU"/>
    <property type="match status" value="1"/>
</dbReference>
<dbReference type="PROSITE" id="PS51839">
    <property type="entry name" value="4FE4S_HC3"/>
    <property type="match status" value="1"/>
</dbReference>
<keyword evidence="7" id="KW-0677">Repeat</keyword>
<dbReference type="PROSITE" id="PS51085">
    <property type="entry name" value="2FE2S_FER_2"/>
    <property type="match status" value="1"/>
</dbReference>
<dbReference type="AlphaFoldDB" id="A0AAW5JZK6"/>
<dbReference type="Gene3D" id="3.40.50.1780">
    <property type="match status" value="1"/>
</dbReference>
<feature type="domain" description="4Fe-4S ferredoxin-type" evidence="15">
    <location>
        <begin position="139"/>
        <end position="169"/>
    </location>
</feature>
<comment type="caution">
    <text evidence="17">The sequence shown here is derived from an EMBL/GenBank/DDBJ whole genome shotgun (WGS) entry which is preliminary data.</text>
</comment>
<dbReference type="FunFam" id="3.10.20.740:FF:000004">
    <property type="entry name" value="NADH-quinone oxidoreductase"/>
    <property type="match status" value="1"/>
</dbReference>
<keyword evidence="11" id="KW-0520">NAD</keyword>
<dbReference type="InterPro" id="IPR017900">
    <property type="entry name" value="4Fe4S_Fe_S_CS"/>
</dbReference>
<dbReference type="InterPro" id="IPR049830">
    <property type="entry name" value="HndD"/>
</dbReference>
<dbReference type="GO" id="GO:0008901">
    <property type="term" value="F:ferredoxin hydrogenase activity"/>
    <property type="evidence" value="ECO:0007669"/>
    <property type="project" value="InterPro"/>
</dbReference>
<evidence type="ECO:0000259" key="14">
    <source>
        <dbReference type="PROSITE" id="PS51085"/>
    </source>
</evidence>
<dbReference type="CDD" id="cd00207">
    <property type="entry name" value="fer2"/>
    <property type="match status" value="1"/>
</dbReference>
<keyword evidence="9" id="KW-0408">Iron</keyword>
<dbReference type="Gene3D" id="3.10.20.740">
    <property type="match status" value="1"/>
</dbReference>
<feature type="domain" description="2Fe-2S ferredoxin-type" evidence="14">
    <location>
        <begin position="2"/>
        <end position="80"/>
    </location>
</feature>
<evidence type="ECO:0000256" key="2">
    <source>
        <dbReference type="ARBA" id="ARBA00004370"/>
    </source>
</evidence>
<evidence type="ECO:0000256" key="1">
    <source>
        <dbReference type="ARBA" id="ARBA00001966"/>
    </source>
</evidence>
<evidence type="ECO:0000256" key="6">
    <source>
        <dbReference type="ARBA" id="ARBA00022723"/>
    </source>
</evidence>
<reference evidence="17 18" key="1">
    <citation type="submission" date="2022-06" db="EMBL/GenBank/DDBJ databases">
        <title>Isolation of gut microbiota from human fecal samples.</title>
        <authorList>
            <person name="Pamer E.G."/>
            <person name="Barat B."/>
            <person name="Waligurski E."/>
            <person name="Medina S."/>
            <person name="Paddock L."/>
            <person name="Mostad J."/>
        </authorList>
    </citation>
    <scope>NUCLEOTIDE SEQUENCE [LARGE SCALE GENOMIC DNA]</scope>
    <source>
        <strain evidence="17 18">DFI.9.90</strain>
    </source>
</reference>
<comment type="similarity">
    <text evidence="3">Belongs to the complex I 75 kDa subunit family.</text>
</comment>
<evidence type="ECO:0000256" key="13">
    <source>
        <dbReference type="ARBA" id="ARBA00034078"/>
    </source>
</evidence>
<dbReference type="GO" id="GO:0008137">
    <property type="term" value="F:NADH dehydrogenase (ubiquinone) activity"/>
    <property type="evidence" value="ECO:0007669"/>
    <property type="project" value="InterPro"/>
</dbReference>
<proteinExistence type="inferred from homology"/>
<dbReference type="InterPro" id="IPR013352">
    <property type="entry name" value="Fe_hydrogenase_subset"/>
</dbReference>
<keyword evidence="10" id="KW-0411">Iron-sulfur</keyword>
<protein>
    <submittedName>
        <fullName evidence="17">NADH-dependent [FeFe] hydrogenase, group A6</fullName>
    </submittedName>
</protein>
<dbReference type="InterPro" id="IPR017896">
    <property type="entry name" value="4Fe4S_Fe-S-bd"/>
</dbReference>
<dbReference type="GO" id="GO:0051537">
    <property type="term" value="F:2 iron, 2 sulfur cluster binding"/>
    <property type="evidence" value="ECO:0007669"/>
    <property type="project" value="UniProtKB-KW"/>
</dbReference>
<dbReference type="InterPro" id="IPR036991">
    <property type="entry name" value="Fe_hydrogenase_ssu_sf"/>
</dbReference>
<dbReference type="EMBL" id="JANFYT010000003">
    <property type="protein sequence ID" value="MCQ4813167.1"/>
    <property type="molecule type" value="Genomic_DNA"/>
</dbReference>
<organism evidence="17 18">
    <name type="scientific">Cloacibacillus evryensis</name>
    <dbReference type="NCBI Taxonomy" id="508460"/>
    <lineage>
        <taxon>Bacteria</taxon>
        <taxon>Thermotogati</taxon>
        <taxon>Synergistota</taxon>
        <taxon>Synergistia</taxon>
        <taxon>Synergistales</taxon>
        <taxon>Synergistaceae</taxon>
        <taxon>Cloacibacillus</taxon>
    </lineage>
</organism>
<evidence type="ECO:0000256" key="11">
    <source>
        <dbReference type="ARBA" id="ARBA00023027"/>
    </source>
</evidence>
<dbReference type="SUPFAM" id="SSF53920">
    <property type="entry name" value="Fe-only hydrogenase"/>
    <property type="match status" value="1"/>
</dbReference>
<dbReference type="InterPro" id="IPR036010">
    <property type="entry name" value="2Fe-2S_ferredoxin-like_sf"/>
</dbReference>
<dbReference type="Pfam" id="PF10588">
    <property type="entry name" value="NADH-G_4Fe-4S_3"/>
    <property type="match status" value="1"/>
</dbReference>
<dbReference type="Gene3D" id="4.10.260.20">
    <property type="entry name" value="Iron hydrogenase, small subunit"/>
    <property type="match status" value="1"/>
</dbReference>
<keyword evidence="4" id="KW-0004">4Fe-4S</keyword>
<comment type="cofactor">
    <cofactor evidence="13">
        <name>[2Fe-2S] cluster</name>
        <dbReference type="ChEBI" id="CHEBI:190135"/>
    </cofactor>
</comment>
<evidence type="ECO:0000256" key="5">
    <source>
        <dbReference type="ARBA" id="ARBA00022714"/>
    </source>
</evidence>
<dbReference type="Pfam" id="PF12838">
    <property type="entry name" value="Fer4_7"/>
    <property type="match status" value="1"/>
</dbReference>
<dbReference type="PANTHER" id="PTHR11615">
    <property type="entry name" value="NITRATE, FORMATE, IRON DEHYDROGENASE"/>
    <property type="match status" value="1"/>
</dbReference>
<keyword evidence="8" id="KW-1278">Translocase</keyword>
<evidence type="ECO:0000256" key="9">
    <source>
        <dbReference type="ARBA" id="ARBA00023004"/>
    </source>
</evidence>
<dbReference type="FunFam" id="3.30.70.20:FF:000035">
    <property type="entry name" value="Iron hydrogenase 1"/>
    <property type="match status" value="1"/>
</dbReference>